<keyword evidence="2 3" id="KW-0802">TPR repeat</keyword>
<proteinExistence type="predicted"/>
<dbReference type="PROSITE" id="PS50005">
    <property type="entry name" value="TPR"/>
    <property type="match status" value="1"/>
</dbReference>
<evidence type="ECO:0008006" key="7">
    <source>
        <dbReference type="Google" id="ProtNLM"/>
    </source>
</evidence>
<feature type="repeat" description="TPR" evidence="3">
    <location>
        <begin position="132"/>
        <end position="165"/>
    </location>
</feature>
<dbReference type="PANTHER" id="PTHR15544">
    <property type="entry name" value="OSMOSIS RESPONSIVE FACTOR"/>
    <property type="match status" value="1"/>
</dbReference>
<evidence type="ECO:0000313" key="6">
    <source>
        <dbReference type="Proteomes" id="UP001279734"/>
    </source>
</evidence>
<keyword evidence="1" id="KW-0677">Repeat</keyword>
<evidence type="ECO:0000256" key="3">
    <source>
        <dbReference type="PROSITE-ProRule" id="PRU00339"/>
    </source>
</evidence>
<dbReference type="InterPro" id="IPR013105">
    <property type="entry name" value="TPR_2"/>
</dbReference>
<evidence type="ECO:0000256" key="4">
    <source>
        <dbReference type="SAM" id="MobiDB-lite"/>
    </source>
</evidence>
<sequence>MKLTWKNTACKKIGNKRSTILRYPNLPFENQADGPAVSNSDSVDSSSLDNSRLSSDPSSDSALADAFLEQDNKFAQDGRYLEALRKWEAAITLTPQKAVLHEQKAQVLLEIEDAWGALKAATRATELEPSWSEGWITLGRAQLNFGEPDSAVESFDKALALQPESTEARDDRQMALHLIKRRKQLHSSGIDTSRSRFVVGDKLDST</sequence>
<accession>A0AAD3RY12</accession>
<evidence type="ECO:0000256" key="1">
    <source>
        <dbReference type="ARBA" id="ARBA00022737"/>
    </source>
</evidence>
<dbReference type="Proteomes" id="UP001279734">
    <property type="component" value="Unassembled WGS sequence"/>
</dbReference>
<comment type="caution">
    <text evidence="5">The sequence shown here is derived from an EMBL/GenBank/DDBJ whole genome shotgun (WGS) entry which is preliminary data.</text>
</comment>
<dbReference type="InterPro" id="IPR052658">
    <property type="entry name" value="TPR-containing"/>
</dbReference>
<feature type="region of interest" description="Disordered" evidence="4">
    <location>
        <begin position="31"/>
        <end position="60"/>
    </location>
</feature>
<protein>
    <recommendedName>
        <fullName evidence="7">Tetratricopeptide repeat protein 33</fullName>
    </recommendedName>
</protein>
<evidence type="ECO:0000256" key="2">
    <source>
        <dbReference type="ARBA" id="ARBA00022803"/>
    </source>
</evidence>
<dbReference type="SUPFAM" id="SSF48452">
    <property type="entry name" value="TPR-like"/>
    <property type="match status" value="1"/>
</dbReference>
<dbReference type="PROSITE" id="PS50293">
    <property type="entry name" value="TPR_REGION"/>
    <property type="match status" value="1"/>
</dbReference>
<dbReference type="EMBL" id="BSYO01000002">
    <property type="protein sequence ID" value="GMH00919.1"/>
    <property type="molecule type" value="Genomic_DNA"/>
</dbReference>
<dbReference type="SMART" id="SM00028">
    <property type="entry name" value="TPR"/>
    <property type="match status" value="3"/>
</dbReference>
<dbReference type="InterPro" id="IPR011990">
    <property type="entry name" value="TPR-like_helical_dom_sf"/>
</dbReference>
<evidence type="ECO:0000313" key="5">
    <source>
        <dbReference type="EMBL" id="GMH00919.1"/>
    </source>
</evidence>
<dbReference type="PANTHER" id="PTHR15544:SF0">
    <property type="entry name" value="TETRATRICOPEPTIDE REPEAT PROTEIN 33"/>
    <property type="match status" value="1"/>
</dbReference>
<dbReference type="InterPro" id="IPR019734">
    <property type="entry name" value="TPR_rpt"/>
</dbReference>
<keyword evidence="6" id="KW-1185">Reference proteome</keyword>
<dbReference type="Pfam" id="PF07719">
    <property type="entry name" value="TPR_2"/>
    <property type="match status" value="1"/>
</dbReference>
<feature type="compositionally biased region" description="Low complexity" evidence="4">
    <location>
        <begin position="35"/>
        <end position="60"/>
    </location>
</feature>
<reference evidence="5" key="1">
    <citation type="submission" date="2023-05" db="EMBL/GenBank/DDBJ databases">
        <title>Nepenthes gracilis genome sequencing.</title>
        <authorList>
            <person name="Fukushima K."/>
        </authorList>
    </citation>
    <scope>NUCLEOTIDE SEQUENCE</scope>
    <source>
        <strain evidence="5">SING2019-196</strain>
    </source>
</reference>
<dbReference type="Gene3D" id="1.25.40.10">
    <property type="entry name" value="Tetratricopeptide repeat domain"/>
    <property type="match status" value="1"/>
</dbReference>
<dbReference type="AlphaFoldDB" id="A0AAD3RY12"/>
<organism evidence="5 6">
    <name type="scientific">Nepenthes gracilis</name>
    <name type="common">Slender pitcher plant</name>
    <dbReference type="NCBI Taxonomy" id="150966"/>
    <lineage>
        <taxon>Eukaryota</taxon>
        <taxon>Viridiplantae</taxon>
        <taxon>Streptophyta</taxon>
        <taxon>Embryophyta</taxon>
        <taxon>Tracheophyta</taxon>
        <taxon>Spermatophyta</taxon>
        <taxon>Magnoliopsida</taxon>
        <taxon>eudicotyledons</taxon>
        <taxon>Gunneridae</taxon>
        <taxon>Pentapetalae</taxon>
        <taxon>Caryophyllales</taxon>
        <taxon>Nepenthaceae</taxon>
        <taxon>Nepenthes</taxon>
    </lineage>
</organism>
<gene>
    <name evidence="5" type="ORF">Nepgr_002758</name>
</gene>
<name>A0AAD3RY12_NEPGR</name>